<evidence type="ECO:0000259" key="2">
    <source>
        <dbReference type="Pfam" id="PF05689"/>
    </source>
</evidence>
<evidence type="ECO:0000259" key="1">
    <source>
        <dbReference type="Pfam" id="PF05688"/>
    </source>
</evidence>
<proteinExistence type="predicted"/>
<sequence>MSKTKTGTGRGWLRRMVLTVAMVLVAGPTLAVLSDSTDRIHGTPPTGTVTLQALHPDGTTVVANNAALGWALVPNQFSVSPTVVNQTLSDADGDTGLSAITDLPSATLSWTHNGTPLTPAQLAAPLGTNFAGQALALVVNAPVTLSSVTGLPTTAGPLPVTTPYTVNVDVPPLLSVELDNDSAFVEGGVINMTITARDTSGNPAPGTNINVGNGGSIDRQGNSSGWTNNGFLLLDGTPLSSGLMPFTTGANGQVVVAVTHPGGAGVKTTIVVVAAGNPTPASADVTFSILTSPDTPLARMFGHMSETITANGVTFKRPNLDAEMASDGDDSAYPLSNEIWGRYNYASAIGRVCGSESNLPTVTELLDLYAVYPSDSLAAVHGWPTTVFVFYRSSTVVTEGDFVGNHLGVEFSYGNYGHNGPNSDMANNFVMCH</sequence>
<evidence type="ECO:0000313" key="4">
    <source>
        <dbReference type="Proteomes" id="UP000698240"/>
    </source>
</evidence>
<dbReference type="Proteomes" id="UP000698240">
    <property type="component" value="Unassembled WGS sequence"/>
</dbReference>
<organism evidence="3 4">
    <name type="scientific">Yersinia massiliensis</name>
    <dbReference type="NCBI Taxonomy" id="419257"/>
    <lineage>
        <taxon>Bacteria</taxon>
        <taxon>Pseudomonadati</taxon>
        <taxon>Pseudomonadota</taxon>
        <taxon>Gammaproteobacteria</taxon>
        <taxon>Enterobacterales</taxon>
        <taxon>Yersiniaceae</taxon>
        <taxon>Yersinia</taxon>
    </lineage>
</organism>
<dbReference type="Pfam" id="PF05689">
    <property type="entry name" value="InvE_AD"/>
    <property type="match status" value="1"/>
</dbReference>
<name>A0AA90XXK9_9GAMM</name>
<protein>
    <recommendedName>
        <fullName evidence="5">Invasin</fullName>
    </recommendedName>
</protein>
<comment type="caution">
    <text evidence="3">The sequence shown here is derived from an EMBL/GenBank/DDBJ whole genome shotgun (WGS) entry which is preliminary data.</text>
</comment>
<dbReference type="RefSeq" id="WP_050286786.1">
    <property type="nucleotide sequence ID" value="NZ_CAUPYG010000014.1"/>
</dbReference>
<evidence type="ECO:0008006" key="5">
    <source>
        <dbReference type="Google" id="ProtNLM"/>
    </source>
</evidence>
<dbReference type="Gene3D" id="2.60.40.10">
    <property type="entry name" value="Immunoglobulins"/>
    <property type="match status" value="1"/>
</dbReference>
<dbReference type="EMBL" id="JAASAN010000007">
    <property type="protein sequence ID" value="NIL28035.1"/>
    <property type="molecule type" value="Genomic_DNA"/>
</dbReference>
<gene>
    <name evidence="3" type="ORF">HB980_15965</name>
</gene>
<dbReference type="AlphaFoldDB" id="A0AA90XXK9"/>
<dbReference type="InterPro" id="IPR008541">
    <property type="entry name" value="InvE_AD"/>
</dbReference>
<accession>A0AA90XXK9</accession>
<feature type="domain" description="Bacterial Immunoglobulin-like 21" evidence="1">
    <location>
        <begin position="189"/>
        <end position="289"/>
    </location>
</feature>
<evidence type="ECO:0000313" key="3">
    <source>
        <dbReference type="EMBL" id="NIL28035.1"/>
    </source>
</evidence>
<dbReference type="InterPro" id="IPR013783">
    <property type="entry name" value="Ig-like_fold"/>
</dbReference>
<dbReference type="Pfam" id="PF05688">
    <property type="entry name" value="BIg21"/>
    <property type="match status" value="1"/>
</dbReference>
<dbReference type="InterPro" id="IPR008542">
    <property type="entry name" value="BIg21"/>
</dbReference>
<reference evidence="3" key="1">
    <citation type="submission" date="2020-03" db="EMBL/GenBank/DDBJ databases">
        <authorList>
            <person name="Kislichkina A."/>
            <person name="Dentovskaya S."/>
            <person name="Shaikhutdinov R."/>
            <person name="Ivanov S."/>
            <person name="Sizova A."/>
            <person name="Solomentsev V."/>
            <person name="Bogun A."/>
        </authorList>
    </citation>
    <scope>NUCLEOTIDE SEQUENCE</scope>
    <source>
        <strain evidence="3">SCPM-O-B-8025</strain>
    </source>
</reference>
<feature type="domain" description="InvasinE Adhesion" evidence="2">
    <location>
        <begin position="293"/>
        <end position="432"/>
    </location>
</feature>